<evidence type="ECO:0000256" key="16">
    <source>
        <dbReference type="ARBA" id="ARBA00082925"/>
    </source>
</evidence>
<dbReference type="Pfam" id="PF08016">
    <property type="entry name" value="PKD_channel"/>
    <property type="match status" value="1"/>
</dbReference>
<dbReference type="GO" id="GO:0005634">
    <property type="term" value="C:nucleus"/>
    <property type="evidence" value="ECO:0007669"/>
    <property type="project" value="UniProtKB-SubCell"/>
</dbReference>
<keyword evidence="5 20" id="KW-0812">Transmembrane</keyword>
<dbReference type="InterPro" id="IPR002859">
    <property type="entry name" value="PKD/REJ-like"/>
</dbReference>
<dbReference type="GO" id="GO:0005886">
    <property type="term" value="C:plasma membrane"/>
    <property type="evidence" value="ECO:0007669"/>
    <property type="project" value="UniProtKB-SubCell"/>
</dbReference>
<feature type="transmembrane region" description="Helical" evidence="20">
    <location>
        <begin position="1836"/>
        <end position="1861"/>
    </location>
</feature>
<evidence type="ECO:0000256" key="15">
    <source>
        <dbReference type="ARBA" id="ARBA00077182"/>
    </source>
</evidence>
<comment type="similarity">
    <text evidence="3">Belongs to the polycystin family.</text>
</comment>
<evidence type="ECO:0000256" key="10">
    <source>
        <dbReference type="ARBA" id="ARBA00023242"/>
    </source>
</evidence>
<dbReference type="Gene3D" id="2.60.60.20">
    <property type="entry name" value="PLAT/LH2 domain"/>
    <property type="match status" value="1"/>
</dbReference>
<dbReference type="GO" id="GO:0016020">
    <property type="term" value="C:membrane"/>
    <property type="evidence" value="ECO:0000318"/>
    <property type="project" value="GO_Central"/>
</dbReference>
<feature type="domain" description="REJ" evidence="22">
    <location>
        <begin position="492"/>
        <end position="1194"/>
    </location>
</feature>
<dbReference type="FunFam" id="2.60.60.20:FF:000016">
    <property type="entry name" value="Polycystin family receptor for egg jelly"/>
    <property type="match status" value="1"/>
</dbReference>
<evidence type="ECO:0000256" key="4">
    <source>
        <dbReference type="ARBA" id="ARBA00022475"/>
    </source>
</evidence>
<evidence type="ECO:0000313" key="23">
    <source>
        <dbReference type="Ensembl" id="ENSACAP00000015021.3"/>
    </source>
</evidence>
<feature type="transmembrane region" description="Helical" evidence="20">
    <location>
        <begin position="2187"/>
        <end position="2206"/>
    </location>
</feature>
<evidence type="ECO:0000256" key="9">
    <source>
        <dbReference type="ARBA" id="ARBA00023180"/>
    </source>
</evidence>
<keyword evidence="10" id="KW-0539">Nucleus</keyword>
<protein>
    <recommendedName>
        <fullName evidence="14">Polycystin family receptor for egg jelly</fullName>
    </recommendedName>
    <alternativeName>
        <fullName evidence="15">PKD and REJ homolog</fullName>
    </alternativeName>
    <alternativeName>
        <fullName evidence="16">Polycystic kidney disease and receptor for egg jelly-related protein</fullName>
    </alternativeName>
</protein>
<evidence type="ECO:0000256" key="18">
    <source>
        <dbReference type="PROSITE-ProRule" id="PRU00152"/>
    </source>
</evidence>
<dbReference type="STRING" id="28377.ENSACAP00000015021"/>
<keyword evidence="8 20" id="KW-0472">Membrane</keyword>
<feature type="transmembrane region" description="Helical" evidence="20">
    <location>
        <begin position="1805"/>
        <end position="1830"/>
    </location>
</feature>
<dbReference type="PROSITE" id="PS51111">
    <property type="entry name" value="REJ"/>
    <property type="match status" value="1"/>
</dbReference>
<feature type="transmembrane region" description="Helical" evidence="20">
    <location>
        <begin position="2218"/>
        <end position="2239"/>
    </location>
</feature>
<dbReference type="GeneTree" id="ENSGT00940000162080"/>
<dbReference type="PROSITE" id="PS50095">
    <property type="entry name" value="PLAT"/>
    <property type="match status" value="1"/>
</dbReference>
<reference evidence="23" key="2">
    <citation type="submission" date="2025-08" db="UniProtKB">
        <authorList>
            <consortium name="Ensembl"/>
        </authorList>
    </citation>
    <scope>IDENTIFICATION</scope>
</reference>
<feature type="transmembrane region" description="Helical" evidence="20">
    <location>
        <begin position="2367"/>
        <end position="2392"/>
    </location>
</feature>
<dbReference type="Pfam" id="PF01477">
    <property type="entry name" value="PLAT"/>
    <property type="match status" value="1"/>
</dbReference>
<dbReference type="InterPro" id="IPR003915">
    <property type="entry name" value="PKD_2"/>
</dbReference>
<keyword evidence="4" id="KW-1003">Cell membrane</keyword>
<dbReference type="SUPFAM" id="SSF49723">
    <property type="entry name" value="Lipase/lipooxygenase domain (PLAT/LH2 domain)"/>
    <property type="match status" value="1"/>
</dbReference>
<comment type="subcellular location">
    <subcellularLocation>
        <location evidence="2">Cell membrane</location>
        <topology evidence="2">Multi-pass membrane protein</topology>
    </subcellularLocation>
    <subcellularLocation>
        <location evidence="13">Cytoplasmic vesicle</location>
        <location evidence="13">Secretory vesicle</location>
        <location evidence="13">Acrosome membrane</location>
        <topology evidence="13">Multi-pass membrane protein</topology>
    </subcellularLocation>
    <subcellularLocation>
        <location evidence="1">Nucleus</location>
    </subcellularLocation>
</comment>
<keyword evidence="6" id="KW-0732">Signal</keyword>
<keyword evidence="9" id="KW-0325">Glycoprotein</keyword>
<accession>G1KQX6</accession>
<proteinExistence type="inferred from homology"/>
<evidence type="ECO:0000256" key="17">
    <source>
        <dbReference type="PIRSR" id="PIRSR603915-2"/>
    </source>
</evidence>
<dbReference type="GO" id="GO:0050982">
    <property type="term" value="P:detection of mechanical stimulus"/>
    <property type="evidence" value="ECO:0000318"/>
    <property type="project" value="GO_Central"/>
</dbReference>
<dbReference type="SMART" id="SM00308">
    <property type="entry name" value="LH2"/>
    <property type="match status" value="1"/>
</dbReference>
<evidence type="ECO:0000256" key="11">
    <source>
        <dbReference type="ARBA" id="ARBA00023329"/>
    </source>
</evidence>
<dbReference type="InterPro" id="IPR036392">
    <property type="entry name" value="PLAT/LH2_dom_sf"/>
</dbReference>
<dbReference type="InterPro" id="IPR014010">
    <property type="entry name" value="REJ_dom"/>
</dbReference>
<feature type="region of interest" description="Disordered" evidence="19">
    <location>
        <begin position="1728"/>
        <end position="1751"/>
    </location>
</feature>
<evidence type="ECO:0000256" key="13">
    <source>
        <dbReference type="ARBA" id="ARBA00060440"/>
    </source>
</evidence>
<dbReference type="Gene3D" id="1.10.287.70">
    <property type="match status" value="1"/>
</dbReference>
<comment type="function">
    <text evidence="12">Testis-specific protein that controls sperm transport and the timing of zona pellucida-evoked exocytosis of the sperm acrosome.</text>
</comment>
<dbReference type="Pfam" id="PF20519">
    <property type="entry name" value="Polycystin_dom"/>
    <property type="match status" value="1"/>
</dbReference>
<dbReference type="InterPro" id="IPR013122">
    <property type="entry name" value="PKD1_2_channel"/>
</dbReference>
<evidence type="ECO:0000256" key="3">
    <source>
        <dbReference type="ARBA" id="ARBA00007200"/>
    </source>
</evidence>
<feature type="domain" description="PLAT" evidence="21">
    <location>
        <begin position="1501"/>
        <end position="1619"/>
    </location>
</feature>
<feature type="transmembrane region" description="Helical" evidence="20">
    <location>
        <begin position="2270"/>
        <end position="2290"/>
    </location>
</feature>
<evidence type="ECO:0000259" key="22">
    <source>
        <dbReference type="PROSITE" id="PS51111"/>
    </source>
</evidence>
<dbReference type="Proteomes" id="UP000001646">
    <property type="component" value="Chromosome 5"/>
</dbReference>
<reference evidence="23 24" key="1">
    <citation type="submission" date="2009-12" db="EMBL/GenBank/DDBJ databases">
        <title>The Genome Sequence of Anolis carolinensis (Green Anole Lizard).</title>
        <authorList>
            <consortium name="The Genome Sequencing Platform"/>
            <person name="Di Palma F."/>
            <person name="Alfoldi J."/>
            <person name="Heiman D."/>
            <person name="Young S."/>
            <person name="Grabherr M."/>
            <person name="Johnson J."/>
            <person name="Lander E.S."/>
            <person name="Lindblad-Toh K."/>
        </authorList>
    </citation>
    <scope>NUCLEOTIDE SEQUENCE [LARGE SCALE GENOMIC DNA]</scope>
    <source>
        <strain evidence="23 24">JBL SC #1</strain>
    </source>
</reference>
<feature type="transmembrane region" description="Helical" evidence="20">
    <location>
        <begin position="1454"/>
        <end position="1478"/>
    </location>
</feature>
<evidence type="ECO:0000259" key="21">
    <source>
        <dbReference type="PROSITE" id="PS50095"/>
    </source>
</evidence>
<sequence length="2474" mass="281556">MPGVNFGEEESDFQAPPYCRWFQNSVLVNSTNLWSGNLTLGTGLPGNSPHPTWAYSQITVQCTSTFCPPPLCFHRNLSIEVSGQDVRLFLFWPRTRPILEWQPVHLGWCARLKSSTWIYHFRSQGGSPADLLIPSDQHTELPPFTAYLNAELQQVCRSYYSYHLTVRYSHRGFYTASVTIEHGPQVSVSTDFFVEPALLHVFSANSKLLSHPHGTFSLSWSFLHLSQGIVAYKLLNIHDTRGWSHSYSYNPFALHSNFCDVHKPQQSKEKVVATIYFQTNERSFGELSGKLDFSNKTLIFSASNAIPNYLTINPQKVKVGTYIVSHTIGLYYSMEDGGTANAIHKNSSSHYIFYQQAGFSYLVVVEFVQLQLFRFSTHIYLNRKGRLFKSLREKEIEIHVFNSSFPDEGLAYIVWFIPVQHPLLYAYGNHVRNATQFIPDSVLPFNPALYTGFVAKMKCISSKFVLMVLKATFNLYGSKVIESRLACHQNACSIAKINIQRSETSKFILHYAPGTEFTLATDTQINCPGPKQTDVIWNIYKVENRASTPDWSKPFNPPGIRKRNDMTLNIPSSSLDDGLYVFNFSMKLKSLDTWDITKSSDSVLVEIGPDNLMAAIVGGNFRTVSFSDQWILNGSIFSNGEMIQSFQKGLSFIWYCTKHKSDYASMTLSRNGKCHPDQADLKWITSSGPVQTVRPKTLQGNNTYYFLLMVQYGSRTARAKQAVYVRIHSPLILNVACIENCDKALVPTERFCLSGKCLNCRPNQPSYYWSLYSIQYNEIDFDWFSKTTTGRSSPYLRINAFAFETMTEHSYILTLKVSTTEGQTAIYKYSFYVNGPPRLGKCVLNPNIGIAFLTKFIIQCSGFEDKNEPLTYKVIAAYNQIETSTISSIENNTLGIIIYSGHDYKTPRSFLPNGVPSQNSALVIYIQVYDALGASSQVTLQATVHDEKKSKSLDIIHHKLHSLINGQSAPMTTFRITKDYFDIGYFVYMVASVLNNVETSFARQDSTSDLRQILLNMSAEIPANTAEEINQVILSICQVTHKTMEINEESQLIAIKKLKEASKALIRLRDKDFSSKETDILSSGILIGLSNVLKASLSDYKKVNINVIKETISVMEILADLVLQDKVPGENETIMKTENWRIHLQKYMKGDLSGNVSNRKYCRNCFYPKLKEGRHAELNVDAVVTTVFYVFEINPFPWLLFTEDIGTIVTGFKMTGTQTNGDVISITPDLVEIIMARKDEVIFDLTIGPDKMLSKTTGGFSFETKRSTKDIFIQIVSKRNITFQVFIYPGHNISRPPLATFTVSHHSPPTPIENDTTIPECAVVAPYILCLPQSLLWSPVYSNRGDKVSISIVLQSHPFVREQTTKIVRIAVFAAECLDLDGIEKQWKEGTCSLGPETSWSKIHCICKAKELSTITGSPRTAGNSETGLRFLASKVFSFPNHKDMKGSILIDDVHYPIAELTLFIIFILYTLMAIWVLTKDKVGREDEIIDLPDNDPFDKIKYLITIYTGSRPRSGTRASVFIELIGQNGASDVHQLKHPHFPCTLHRGSIDTFLLTTKVDLGDITSLHIWHDNCSFGPSWYLSRIKVQNLETEQSWLFWCRKWLSLHISDCQIERTFAVTNPKTPISKIDCFLITVSNDVRGNHLWLTVFTYNRIHGSLSRFQRLSCCLAILLSSLMFNSLIFASEKDQFIFSKLSYLRSIRTGIAGALISIPVQLILTTLFKHSEKRPSPHSPAQSQQKKRPSPVTESLCTEDNIGDAPLAEVTSQPFPPFNANVNNNYHIETVIHRKKTENPQLNRCSELTAWSLVFCIPGVSAFFIIVHGLSFGYITSLEWLLASMASFCVHMFLFETLKIVVISAWSAGSAKYCRDISWPSYQAIQFKSRSQTASEMKFQHHELTVLRASEQYQPLKKEVVRKLRRIQRIKHLSYAYVRNMFCHLFFFALILTVAHPAEITSLYYSNQYMTEKLSVDLSKVITIEDVYTWVKNVFLPLIHNDDEPTYLSGTWYKILGLPRMRQIRSKSSPTKCSFPYGLTNTLSMNDIHCRKKYGIDPEDQADYLGSWSIPAKRAIPIDSPGFLGFIYEHPAYGSYGELNTYGAGGYTFNFYSEENLRNSTKRIDFLEESSWLDENTWALIVEMTTFNSDVDLFCSISVIFELSYLGPINTTLWIHSYKLPVFKELSKTEKFVYVAVGYMLVFYIIDECYVVERQRLKYIKTVSNLINLGIKGVCLFFLLQLGFKFELASDLSELHLLQPDEFIPFHRVSHVDRTLRITLGFLAFLIVLKTLRYSRFFYDVRLAQRSILAALPGICSMALVVAVYFFVYMTFGYLVFGQYEWNYNTMTHSAQTVFSYCVSAFKDTAFESNRVLGGLFLATFMMVMICVLINLFQAVIMSAYEDMKQPVYEEPSDEAEVVNYLFNKVRRICFFITCKKASTADTELFNRVLFGHPERRNKHHLGLKARKVNGRKIVYLVI</sequence>
<dbReference type="GO" id="GO:0002080">
    <property type="term" value="C:acrosomal membrane"/>
    <property type="evidence" value="ECO:0007669"/>
    <property type="project" value="UniProtKB-SubCell"/>
</dbReference>
<dbReference type="PANTHER" id="PTHR10877">
    <property type="entry name" value="POLYCYSTIN FAMILY MEMBER"/>
    <property type="match status" value="1"/>
</dbReference>
<dbReference type="GO" id="GO:0005509">
    <property type="term" value="F:calcium ion binding"/>
    <property type="evidence" value="ECO:0007669"/>
    <property type="project" value="InterPro"/>
</dbReference>
<feature type="disulfide bond" evidence="17">
    <location>
        <begin position="2028"/>
        <end position="2045"/>
    </location>
</feature>
<dbReference type="Pfam" id="PF02010">
    <property type="entry name" value="REJ"/>
    <property type="match status" value="1"/>
</dbReference>
<feature type="transmembrane region" description="Helical" evidence="20">
    <location>
        <begin position="1705"/>
        <end position="1723"/>
    </location>
</feature>
<dbReference type="InterPro" id="IPR046791">
    <property type="entry name" value="Polycystin_dom"/>
</dbReference>
<name>G1KQX6_ANOCA</name>
<evidence type="ECO:0000256" key="7">
    <source>
        <dbReference type="ARBA" id="ARBA00022989"/>
    </source>
</evidence>
<dbReference type="InterPro" id="IPR051223">
    <property type="entry name" value="Polycystin"/>
</dbReference>
<evidence type="ECO:0000256" key="6">
    <source>
        <dbReference type="ARBA" id="ARBA00022729"/>
    </source>
</evidence>
<evidence type="ECO:0000313" key="24">
    <source>
        <dbReference type="Proteomes" id="UP000001646"/>
    </source>
</evidence>
<keyword evidence="24" id="KW-1185">Reference proteome</keyword>
<evidence type="ECO:0000256" key="1">
    <source>
        <dbReference type="ARBA" id="ARBA00004123"/>
    </source>
</evidence>
<evidence type="ECO:0000256" key="5">
    <source>
        <dbReference type="ARBA" id="ARBA00022692"/>
    </source>
</evidence>
<dbReference type="HOGENOM" id="CLU_001765_0_0_1"/>
<comment type="caution">
    <text evidence="18">Lacks conserved residue(s) required for the propagation of feature annotation.</text>
</comment>
<evidence type="ECO:0000256" key="8">
    <source>
        <dbReference type="ARBA" id="ARBA00023136"/>
    </source>
</evidence>
<dbReference type="PANTHER" id="PTHR10877:SF185">
    <property type="entry name" value="POLYCYSTIN FAMILY RECEPTOR FOR EGG JELLY"/>
    <property type="match status" value="1"/>
</dbReference>
<keyword evidence="11" id="KW-0968">Cytoplasmic vesicle</keyword>
<evidence type="ECO:0000256" key="2">
    <source>
        <dbReference type="ARBA" id="ARBA00004651"/>
    </source>
</evidence>
<dbReference type="eggNOG" id="KOG3599">
    <property type="taxonomic scope" value="Eukaryota"/>
</dbReference>
<keyword evidence="7 20" id="KW-1133">Transmembrane helix</keyword>
<evidence type="ECO:0000256" key="14">
    <source>
        <dbReference type="ARBA" id="ARBA00068425"/>
    </source>
</evidence>
<dbReference type="InterPro" id="IPR001024">
    <property type="entry name" value="PLAT/LH2_dom"/>
</dbReference>
<dbReference type="InParanoid" id="G1KQX6"/>
<evidence type="ECO:0000256" key="12">
    <source>
        <dbReference type="ARBA" id="ARBA00057509"/>
    </source>
</evidence>
<reference evidence="23" key="3">
    <citation type="submission" date="2025-09" db="UniProtKB">
        <authorList>
            <consortium name="Ensembl"/>
        </authorList>
    </citation>
    <scope>IDENTIFICATION</scope>
</reference>
<feature type="transmembrane region" description="Helical" evidence="20">
    <location>
        <begin position="1928"/>
        <end position="1950"/>
    </location>
</feature>
<evidence type="ECO:0000256" key="20">
    <source>
        <dbReference type="SAM" id="Phobius"/>
    </source>
</evidence>
<evidence type="ECO:0000256" key="19">
    <source>
        <dbReference type="SAM" id="MobiDB-lite"/>
    </source>
</evidence>
<dbReference type="FunFam" id="1.10.287.70:FF:000141">
    <property type="entry name" value="Polycystin family receptor for egg jelly"/>
    <property type="match status" value="1"/>
</dbReference>
<dbReference type="Bgee" id="ENSACAG00000015303">
    <property type="expression patterns" value="Expressed in brain"/>
</dbReference>
<dbReference type="GO" id="GO:0005262">
    <property type="term" value="F:calcium channel activity"/>
    <property type="evidence" value="ECO:0000318"/>
    <property type="project" value="GO_Central"/>
</dbReference>
<dbReference type="Ensembl" id="ENSACAT00000015325.3">
    <property type="protein sequence ID" value="ENSACAP00000015021.3"/>
    <property type="gene ID" value="ENSACAG00000015303.3"/>
</dbReference>
<feature type="transmembrane region" description="Helical" evidence="20">
    <location>
        <begin position="2302"/>
        <end position="2332"/>
    </location>
</feature>
<dbReference type="PRINTS" id="PR01433">
    <property type="entry name" value="POLYCYSTIN2"/>
</dbReference>
<organism evidence="23 24">
    <name type="scientific">Anolis carolinensis</name>
    <name type="common">Green anole</name>
    <name type="synonym">American chameleon</name>
    <dbReference type="NCBI Taxonomy" id="28377"/>
    <lineage>
        <taxon>Eukaryota</taxon>
        <taxon>Metazoa</taxon>
        <taxon>Chordata</taxon>
        <taxon>Craniata</taxon>
        <taxon>Vertebrata</taxon>
        <taxon>Euteleostomi</taxon>
        <taxon>Lepidosauria</taxon>
        <taxon>Squamata</taxon>
        <taxon>Bifurcata</taxon>
        <taxon>Unidentata</taxon>
        <taxon>Episquamata</taxon>
        <taxon>Toxicofera</taxon>
        <taxon>Iguania</taxon>
        <taxon>Dactyloidae</taxon>
        <taxon>Anolis</taxon>
    </lineage>
</organism>
<feature type="transmembrane region" description="Helical" evidence="20">
    <location>
        <begin position="1666"/>
        <end position="1685"/>
    </location>
</feature>